<keyword evidence="1" id="KW-0540">Nuclease</keyword>
<name>A0ABU5GJR5_9GAMM</name>
<organism evidence="1 2">
    <name type="scientific">Acinetobacter faecalis</name>
    <dbReference type="NCBI Taxonomy" id="2665161"/>
    <lineage>
        <taxon>Bacteria</taxon>
        <taxon>Pseudomonadati</taxon>
        <taxon>Pseudomonadota</taxon>
        <taxon>Gammaproteobacteria</taxon>
        <taxon>Moraxellales</taxon>
        <taxon>Moraxellaceae</taxon>
        <taxon>Acinetobacter</taxon>
    </lineage>
</organism>
<keyword evidence="2" id="KW-1185">Reference proteome</keyword>
<sequence length="204" mass="23278">MSNIELFKNAFEITFPAEVANMVLDAISEVFGTEFGKKYQGYSDQELQQLTCRVLNGLTPKDIARGLQRMNSEEWCPSLPKFRSLCEQGGDWWTADMAWAKAMQFESDPTVKITALTKCSLDEVRHILMVEGQKAAHFAFKDIYHDYLRRAKEKGREQEFWVKPEEVKALGFDESSNRKIVPCPAHLVQQLKGVNALKRAGDQV</sequence>
<keyword evidence="1" id="KW-0255">Endonuclease</keyword>
<evidence type="ECO:0000313" key="2">
    <source>
        <dbReference type="Proteomes" id="UP001284094"/>
    </source>
</evidence>
<protein>
    <submittedName>
        <fullName evidence="1">Restriction endonuclease</fullName>
    </submittedName>
</protein>
<accession>A0ABU5GJR5</accession>
<dbReference type="RefSeq" id="WP_321104296.1">
    <property type="nucleotide sequence ID" value="NZ_JAXHPO010000034.1"/>
</dbReference>
<evidence type="ECO:0000313" key="1">
    <source>
        <dbReference type="EMBL" id="MDY6550758.1"/>
    </source>
</evidence>
<dbReference type="Proteomes" id="UP001284094">
    <property type="component" value="Unassembled WGS sequence"/>
</dbReference>
<dbReference type="EMBL" id="JAXHPO010000034">
    <property type="protein sequence ID" value="MDY6550758.1"/>
    <property type="molecule type" value="Genomic_DNA"/>
</dbReference>
<dbReference type="GO" id="GO:0004519">
    <property type="term" value="F:endonuclease activity"/>
    <property type="evidence" value="ECO:0007669"/>
    <property type="project" value="UniProtKB-KW"/>
</dbReference>
<gene>
    <name evidence="1" type="ORF">SKM48_08315</name>
</gene>
<reference evidence="1 2" key="1">
    <citation type="journal article" date="2024" name="Syst. Appl. Microbiol.">
        <title>Evidence for the occurrence of Acinetobacter faecalis in cattle feces and its emended description.</title>
        <authorList>
            <person name="Kyselkova M."/>
            <person name="Xanthopoulou K."/>
            <person name="Shestivska V."/>
            <person name="Spanelova P."/>
            <person name="Maixnerova M."/>
            <person name="Higgins P.G."/>
            <person name="Nemec A."/>
        </authorList>
    </citation>
    <scope>NUCLEOTIDE SEQUENCE [LARGE SCALE GENOMIC DNA]</scope>
    <source>
        <strain evidence="1 2">ANC 7225</strain>
    </source>
</reference>
<comment type="caution">
    <text evidence="1">The sequence shown here is derived from an EMBL/GenBank/DDBJ whole genome shotgun (WGS) entry which is preliminary data.</text>
</comment>
<proteinExistence type="predicted"/>
<keyword evidence="1" id="KW-0378">Hydrolase</keyword>